<evidence type="ECO:0008006" key="3">
    <source>
        <dbReference type="Google" id="ProtNLM"/>
    </source>
</evidence>
<organism evidence="1 2">
    <name type="scientific">Candidatus Buchananbacteria bacterium CG10_big_fil_rev_8_21_14_0_10_42_9</name>
    <dbReference type="NCBI Taxonomy" id="1974526"/>
    <lineage>
        <taxon>Bacteria</taxon>
        <taxon>Candidatus Buchananiibacteriota</taxon>
    </lineage>
</organism>
<dbReference type="AlphaFoldDB" id="A0A2H0W3T2"/>
<dbReference type="Proteomes" id="UP000230935">
    <property type="component" value="Unassembled WGS sequence"/>
</dbReference>
<gene>
    <name evidence="1" type="ORF">COT81_02585</name>
</gene>
<protein>
    <recommendedName>
        <fullName evidence="3">DNRLRE domain-containing protein</fullName>
    </recommendedName>
</protein>
<dbReference type="Gene3D" id="2.60.120.970">
    <property type="match status" value="1"/>
</dbReference>
<dbReference type="EMBL" id="PEZZ01000017">
    <property type="protein sequence ID" value="PIS05201.1"/>
    <property type="molecule type" value="Genomic_DNA"/>
</dbReference>
<accession>A0A2H0W3T2</accession>
<comment type="caution">
    <text evidence="1">The sequence shown here is derived from an EMBL/GenBank/DDBJ whole genome shotgun (WGS) entry which is preliminary data.</text>
</comment>
<reference evidence="2" key="1">
    <citation type="submission" date="2017-09" db="EMBL/GenBank/DDBJ databases">
        <title>Depth-based differentiation of microbial function through sediment-hosted aquifers and enrichment of novel symbionts in the deep terrestrial subsurface.</title>
        <authorList>
            <person name="Probst A.J."/>
            <person name="Ladd B."/>
            <person name="Jarett J.K."/>
            <person name="Geller-Mcgrath D.E."/>
            <person name="Sieber C.M.K."/>
            <person name="Emerson J.B."/>
            <person name="Anantharaman K."/>
            <person name="Thomas B.C."/>
            <person name="Malmstrom R."/>
            <person name="Stieglmeier M."/>
            <person name="Klingl A."/>
            <person name="Woyke T."/>
            <person name="Ryan C.M."/>
            <person name="Banfield J.F."/>
        </authorList>
    </citation>
    <scope>NUCLEOTIDE SEQUENCE [LARGE SCALE GENOMIC DNA]</scope>
</reference>
<evidence type="ECO:0000313" key="1">
    <source>
        <dbReference type="EMBL" id="PIS05201.1"/>
    </source>
</evidence>
<proteinExistence type="predicted"/>
<evidence type="ECO:0000313" key="2">
    <source>
        <dbReference type="Proteomes" id="UP000230935"/>
    </source>
</evidence>
<sequence length="501" mass="53829">MKKLLLILIILGLAVYFLLPDKPEPVEAVSATIKIGDNTGDDFTGKWNDAMIAGMNAFGTNLTIRNYGIHTLLQIQKDGLNISSNDANQLIRIDVSDIPSNAIVTNATLYLEHDHSSDSSLHSSTESIPVHEILSGNDAWWPEGAGDGTATANANEPTWSHKEYNTVAWGGSAGMATAGTDYNSTPIGTLPVATTDTTITLDLTDEVQGWVLDPSTNYGIIMRFDSLTSNTSVQFHSSEGTDGSRPYLEVDYYIPGVRKVIIKGPGGGTGEVVTSTFGDNTSDDYVGRWDDTRLDSYNGFFSFARAYNFGASTSFAVGNGIGAQYTVMRIDTSDIPTGATVMGATLYLYNILDAADTVALYEILSGNDNWWPEGNSDATIAADGEPSCNYKESATIAWAGSVCLLTADTDYNSTAVDSVSISDTGVQRYISFDITSAAQKWVDNPSVNYGLLFRSVSNPANFQNNWASSEGTDGQRPYLEVTYTVPAAFRINGQTIKIKGS</sequence>
<name>A0A2H0W3T2_9BACT</name>
<dbReference type="NCBIfam" id="NF033679">
    <property type="entry name" value="DNRLRE_dom"/>
    <property type="match status" value="2"/>
</dbReference>